<name>A0A1E7FR48_9STRA</name>
<organism evidence="7 8">
    <name type="scientific">Fragilariopsis cylindrus CCMP1102</name>
    <dbReference type="NCBI Taxonomy" id="635003"/>
    <lineage>
        <taxon>Eukaryota</taxon>
        <taxon>Sar</taxon>
        <taxon>Stramenopiles</taxon>
        <taxon>Ochrophyta</taxon>
        <taxon>Bacillariophyta</taxon>
        <taxon>Bacillariophyceae</taxon>
        <taxon>Bacillariophycidae</taxon>
        <taxon>Bacillariales</taxon>
        <taxon>Bacillariaceae</taxon>
        <taxon>Fragilariopsis</taxon>
    </lineage>
</organism>
<dbReference type="PANTHER" id="PTHR24349">
    <property type="entry name" value="SERINE/THREONINE-PROTEIN KINASE"/>
    <property type="match status" value="1"/>
</dbReference>
<dbReference type="CDD" id="cd05117">
    <property type="entry name" value="STKc_CAMK"/>
    <property type="match status" value="1"/>
</dbReference>
<protein>
    <submittedName>
        <fullName evidence="7">Pkinase-domain-containing protein</fullName>
    </submittedName>
</protein>
<dbReference type="GO" id="GO:0004674">
    <property type="term" value="F:protein serine/threonine kinase activity"/>
    <property type="evidence" value="ECO:0007669"/>
    <property type="project" value="UniProtKB-KW"/>
</dbReference>
<feature type="domain" description="Protein kinase" evidence="6">
    <location>
        <begin position="19"/>
        <end position="293"/>
    </location>
</feature>
<dbReference type="FunFam" id="3.30.200.20:FF:000042">
    <property type="entry name" value="Aurora kinase A"/>
    <property type="match status" value="1"/>
</dbReference>
<dbReference type="OrthoDB" id="40902at2759"/>
<evidence type="ECO:0000313" key="7">
    <source>
        <dbReference type="EMBL" id="OEU20283.1"/>
    </source>
</evidence>
<reference evidence="7 8" key="1">
    <citation type="submission" date="2016-09" db="EMBL/GenBank/DDBJ databases">
        <title>Extensive genetic diversity and differential bi-allelic expression allows diatom success in the polar Southern Ocean.</title>
        <authorList>
            <consortium name="DOE Joint Genome Institute"/>
            <person name="Mock T."/>
            <person name="Otillar R.P."/>
            <person name="Strauss J."/>
            <person name="Dupont C."/>
            <person name="Frickenhaus S."/>
            <person name="Maumus F."/>
            <person name="Mcmullan M."/>
            <person name="Sanges R."/>
            <person name="Schmutz J."/>
            <person name="Toseland A."/>
            <person name="Valas R."/>
            <person name="Veluchamy A."/>
            <person name="Ward B.J."/>
            <person name="Allen A."/>
            <person name="Barry K."/>
            <person name="Falciatore A."/>
            <person name="Ferrante M."/>
            <person name="Fortunato A.E."/>
            <person name="Gloeckner G."/>
            <person name="Gruber A."/>
            <person name="Hipkin R."/>
            <person name="Janech M."/>
            <person name="Kroth P."/>
            <person name="Leese F."/>
            <person name="Lindquist E."/>
            <person name="Lyon B.R."/>
            <person name="Martin J."/>
            <person name="Mayer C."/>
            <person name="Parker M."/>
            <person name="Quesneville H."/>
            <person name="Raymond J."/>
            <person name="Uhlig C."/>
            <person name="Valentin K.U."/>
            <person name="Worden A.Z."/>
            <person name="Armbrust E.V."/>
            <person name="Bowler C."/>
            <person name="Green B."/>
            <person name="Moulton V."/>
            <person name="Van Oosterhout C."/>
            <person name="Grigoriev I."/>
        </authorList>
    </citation>
    <scope>NUCLEOTIDE SEQUENCE [LARGE SCALE GENOMIC DNA]</scope>
    <source>
        <strain evidence="7 8">CCMP1102</strain>
    </source>
</reference>
<evidence type="ECO:0000256" key="5">
    <source>
        <dbReference type="ARBA" id="ARBA00022840"/>
    </source>
</evidence>
<dbReference type="PROSITE" id="PS00108">
    <property type="entry name" value="PROTEIN_KINASE_ST"/>
    <property type="match status" value="1"/>
</dbReference>
<proteinExistence type="predicted"/>
<accession>A0A1E7FR48</accession>
<evidence type="ECO:0000256" key="2">
    <source>
        <dbReference type="ARBA" id="ARBA00022679"/>
    </source>
</evidence>
<dbReference type="Gene3D" id="3.30.200.20">
    <property type="entry name" value="Phosphorylase Kinase, domain 1"/>
    <property type="match status" value="1"/>
</dbReference>
<dbReference type="PROSITE" id="PS50011">
    <property type="entry name" value="PROTEIN_KINASE_DOM"/>
    <property type="match status" value="1"/>
</dbReference>
<dbReference type="InterPro" id="IPR000719">
    <property type="entry name" value="Prot_kinase_dom"/>
</dbReference>
<evidence type="ECO:0000256" key="4">
    <source>
        <dbReference type="ARBA" id="ARBA00022777"/>
    </source>
</evidence>
<dbReference type="AlphaFoldDB" id="A0A1E7FR48"/>
<keyword evidence="8" id="KW-1185">Reference proteome</keyword>
<keyword evidence="5" id="KW-0067">ATP-binding</keyword>
<keyword evidence="4 7" id="KW-0418">Kinase</keyword>
<dbReference type="InterPro" id="IPR011009">
    <property type="entry name" value="Kinase-like_dom_sf"/>
</dbReference>
<evidence type="ECO:0000313" key="8">
    <source>
        <dbReference type="Proteomes" id="UP000095751"/>
    </source>
</evidence>
<keyword evidence="2" id="KW-0808">Transferase</keyword>
<dbReference type="SUPFAM" id="SSF56112">
    <property type="entry name" value="Protein kinase-like (PK-like)"/>
    <property type="match status" value="1"/>
</dbReference>
<evidence type="ECO:0000256" key="3">
    <source>
        <dbReference type="ARBA" id="ARBA00022741"/>
    </source>
</evidence>
<dbReference type="InterPro" id="IPR050205">
    <property type="entry name" value="CDPK_Ser/Thr_kinases"/>
</dbReference>
<dbReference type="GO" id="GO:0005524">
    <property type="term" value="F:ATP binding"/>
    <property type="evidence" value="ECO:0007669"/>
    <property type="project" value="UniProtKB-KW"/>
</dbReference>
<evidence type="ECO:0000256" key="1">
    <source>
        <dbReference type="ARBA" id="ARBA00022527"/>
    </source>
</evidence>
<dbReference type="KEGG" id="fcy:FRACYDRAFT_181531"/>
<evidence type="ECO:0000259" key="6">
    <source>
        <dbReference type="PROSITE" id="PS50011"/>
    </source>
</evidence>
<dbReference type="InterPro" id="IPR008271">
    <property type="entry name" value="Ser/Thr_kinase_AS"/>
</dbReference>
<sequence>MNSIFHGDFPSDIHEKYTILENEILGKGSFGTVRKCSIKKNTNTKIQTNYTNNTFYFALKTIQKSKLPDPTQLRREVDILLHVDHPHIIKLYDVYEDEINIYLVSELCSGGELYDRVVEKTQSKEGHFTEFTAARIIKNILSAIQYCHDEKHIVHRDLKPENFLLTDKTDDAQVKVIDFGLSRYSNTANSRMHSEVGTIYYVAPEVLFGDYTAKADIWSIGVVTYVLLCGFPPFNAGSESLTYNVLTEGANVKFPSPAWDRITPSAINFIKRLLDKDPERRPSAKQALEDEWLSSEHVHPSSKKKWHGTFLHKDSPEALAVPTEHNVIHVEKTKQDTFHRMLHAVFRKKK</sequence>
<dbReference type="FunFam" id="1.10.510.10:FF:000571">
    <property type="entry name" value="Maternal embryonic leucine zipper kinase"/>
    <property type="match status" value="1"/>
</dbReference>
<keyword evidence="1" id="KW-0723">Serine/threonine-protein kinase</keyword>
<dbReference type="SMART" id="SM00220">
    <property type="entry name" value="S_TKc"/>
    <property type="match status" value="1"/>
</dbReference>
<keyword evidence="3" id="KW-0547">Nucleotide-binding</keyword>
<dbReference type="Gene3D" id="1.10.510.10">
    <property type="entry name" value="Transferase(Phosphotransferase) domain 1"/>
    <property type="match status" value="1"/>
</dbReference>
<dbReference type="Proteomes" id="UP000095751">
    <property type="component" value="Unassembled WGS sequence"/>
</dbReference>
<gene>
    <name evidence="7" type="ORF">FRACYDRAFT_181531</name>
</gene>
<dbReference type="Pfam" id="PF00069">
    <property type="entry name" value="Pkinase"/>
    <property type="match status" value="1"/>
</dbReference>
<dbReference type="EMBL" id="KV784355">
    <property type="protein sequence ID" value="OEU20283.1"/>
    <property type="molecule type" value="Genomic_DNA"/>
</dbReference>
<dbReference type="InParanoid" id="A0A1E7FR48"/>